<dbReference type="InterPro" id="IPR009030">
    <property type="entry name" value="Growth_fac_rcpt_cys_sf"/>
</dbReference>
<evidence type="ECO:0000313" key="3">
    <source>
        <dbReference type="EnsemblMetazoa" id="MESCA002956-PA"/>
    </source>
</evidence>
<feature type="domain" description="EGF-like" evidence="2">
    <location>
        <begin position="412"/>
        <end position="450"/>
    </location>
</feature>
<dbReference type="PROSITE" id="PS50026">
    <property type="entry name" value="EGF_3"/>
    <property type="match status" value="6"/>
</dbReference>
<organism evidence="3 4">
    <name type="scientific">Megaselia scalaris</name>
    <name type="common">Humpbacked fly</name>
    <name type="synonym">Phora scalaris</name>
    <dbReference type="NCBI Taxonomy" id="36166"/>
    <lineage>
        <taxon>Eukaryota</taxon>
        <taxon>Metazoa</taxon>
        <taxon>Ecdysozoa</taxon>
        <taxon>Arthropoda</taxon>
        <taxon>Hexapoda</taxon>
        <taxon>Insecta</taxon>
        <taxon>Pterygota</taxon>
        <taxon>Neoptera</taxon>
        <taxon>Endopterygota</taxon>
        <taxon>Diptera</taxon>
        <taxon>Brachycera</taxon>
        <taxon>Muscomorpha</taxon>
        <taxon>Platypezoidea</taxon>
        <taxon>Phoridae</taxon>
        <taxon>Megaseliini</taxon>
        <taxon>Megaselia</taxon>
    </lineage>
</organism>
<dbReference type="EMBL" id="CAQQ02116652">
    <property type="status" value="NOT_ANNOTATED_CDS"/>
    <property type="molecule type" value="Genomic_DNA"/>
</dbReference>
<feature type="domain" description="EGF-like" evidence="2">
    <location>
        <begin position="517"/>
        <end position="555"/>
    </location>
</feature>
<dbReference type="STRING" id="36166.T1GHP8"/>
<feature type="domain" description="EGF-like" evidence="2">
    <location>
        <begin position="368"/>
        <end position="405"/>
    </location>
</feature>
<feature type="domain" description="EGF-like" evidence="2">
    <location>
        <begin position="210"/>
        <end position="248"/>
    </location>
</feature>
<name>T1GHP8_MEGSC</name>
<dbReference type="PANTHER" id="PTHR22963:SF39">
    <property type="entry name" value="DUMPY"/>
    <property type="match status" value="1"/>
</dbReference>
<keyword evidence="1" id="KW-1015">Disulfide bond</keyword>
<dbReference type="Proteomes" id="UP000015102">
    <property type="component" value="Unassembled WGS sequence"/>
</dbReference>
<proteinExistence type="predicted"/>
<dbReference type="SUPFAM" id="SSF57184">
    <property type="entry name" value="Growth factor receptor domain"/>
    <property type="match status" value="1"/>
</dbReference>
<dbReference type="SMART" id="SM00181">
    <property type="entry name" value="EGF"/>
    <property type="match status" value="11"/>
</dbReference>
<evidence type="ECO:0000313" key="4">
    <source>
        <dbReference type="Proteomes" id="UP000015102"/>
    </source>
</evidence>
<dbReference type="EMBL" id="CAQQ02116653">
    <property type="status" value="NOT_ANNOTATED_CDS"/>
    <property type="molecule type" value="Genomic_DNA"/>
</dbReference>
<dbReference type="HOGENOM" id="CLU_391098_0_0_1"/>
<dbReference type="OMA" id="CISHETG"/>
<dbReference type="AlphaFoldDB" id="T1GHP8"/>
<accession>T1GHP8</accession>
<dbReference type="PROSITE" id="PS01186">
    <property type="entry name" value="EGF_2"/>
    <property type="match status" value="4"/>
</dbReference>
<dbReference type="InterPro" id="IPR048407">
    <property type="entry name" value="Dumpy_DPY"/>
</dbReference>
<evidence type="ECO:0000256" key="1">
    <source>
        <dbReference type="PROSITE-ProRule" id="PRU00076"/>
    </source>
</evidence>
<dbReference type="EnsemblMetazoa" id="MESCA002956-RA">
    <property type="protein sequence ID" value="MESCA002956-PA"/>
    <property type="gene ID" value="MESCA002956"/>
</dbReference>
<comment type="caution">
    <text evidence="1">Lacks conserved residue(s) required for the propagation of feature annotation.</text>
</comment>
<protein>
    <recommendedName>
        <fullName evidence="2">EGF-like domain-containing protein</fullName>
    </recommendedName>
</protein>
<reference evidence="4" key="1">
    <citation type="submission" date="2013-02" db="EMBL/GenBank/DDBJ databases">
        <authorList>
            <person name="Hughes D."/>
        </authorList>
    </citation>
    <scope>NUCLEOTIDE SEQUENCE</scope>
    <source>
        <strain>Durham</strain>
        <strain evidence="4">NC isolate 2 -- Noor lab</strain>
    </source>
</reference>
<dbReference type="Pfam" id="PF21164">
    <property type="entry name" value="Dumpy_DPY"/>
    <property type="match status" value="4"/>
</dbReference>
<keyword evidence="4" id="KW-1185">Reference proteome</keyword>
<dbReference type="SUPFAM" id="SSF90148">
    <property type="entry name" value="DPY module"/>
    <property type="match status" value="4"/>
</dbReference>
<feature type="domain" description="EGF-like" evidence="2">
    <location>
        <begin position="107"/>
        <end position="145"/>
    </location>
</feature>
<dbReference type="InterPro" id="IPR000742">
    <property type="entry name" value="EGF"/>
</dbReference>
<evidence type="ECO:0000259" key="2">
    <source>
        <dbReference type="PROSITE" id="PS50026"/>
    </source>
</evidence>
<feature type="disulfide bond" evidence="1">
    <location>
        <begin position="371"/>
        <end position="381"/>
    </location>
</feature>
<sequence>TQVVLHDIKNPCYPNPCGPNSQCNVRGNDYICRCINDFIGTPPNCRPECVHNFDCKPELACIKNRCSDPCRANKLCGYRSTCSVRDHNPVCSCVEGSYGNPYIRNSEKDKCQPNPCGPFSICHSSSERISCECVNNAIGSPPNCRIECSSNNDCPLDKLCQNNKCVDPCSVCGYNAHCNVRNHSPLCYCFDNYVGNPYIGCLLQETRVENKNPCDPSPCGPFSFCKIENNSPVCSCLENYFGNPPYCKPECLVNSDCRQTEIVKTKSVNEICGLRATCYVRKHIASCLCNDGFTGNPFIECTLIRRAEIQNIKRSCECGINAECKDSSLGSCKCIENYFGNPYEICRPECIINSDCPTNLACLQNKCQDPCKSLCGSLSHCVVTNHNPVCLCNPGYTGNPYDYCKIERNIVEQNPCNPSPCGPNSQCRLQQGNAVCNCLPYFIGNPPYCKPECVSNSECSLNKACKNNKCIDPCQSCGENTVCIVRYHSPICSCKEGYTGDALSTCFVVINIDVDYKKTPCNPSPCGPNSSCRNSNDQEICSCAEGYFGSPPFCRPECTTNSECSYDKSCINNKCENPCTDTCGLNAECFVRSHLPICKCKSGFNGNPYDRCEVKPTQLYNENENPCLPSPAVQIPNAMLLEILHPARA</sequence>
<reference evidence="3" key="2">
    <citation type="submission" date="2015-06" db="UniProtKB">
        <authorList>
            <consortium name="EnsemblMetazoa"/>
        </authorList>
    </citation>
    <scope>IDENTIFICATION</scope>
</reference>
<dbReference type="PANTHER" id="PTHR22963">
    <property type="entry name" value="ENDOGLIN-RELATED"/>
    <property type="match status" value="1"/>
</dbReference>
<keyword evidence="1" id="KW-0245">EGF-like domain</keyword>
<feature type="domain" description="EGF-like" evidence="2">
    <location>
        <begin position="8"/>
        <end position="46"/>
    </location>
</feature>